<protein>
    <recommendedName>
        <fullName evidence="4">Gas vesicle protein A</fullName>
        <shortName evidence="4">GVP</shortName>
    </recommendedName>
</protein>
<dbReference type="Proteomes" id="UP000199152">
    <property type="component" value="Unassembled WGS sequence"/>
</dbReference>
<sequence>MSVMTQGGAGGNVEHSRGGGSSGLADVVALILDKGIVIDVFARVSLVGIEILTVDVRVVIASVDTYLKFAEAANRLDLYADGVKPKGLTDVVQDVTQAPAQGIAKGKTKGALEGAVEQIEDMVGGRREQEPEAAQRRQTEQ</sequence>
<dbReference type="InterPro" id="IPR018493">
    <property type="entry name" value="GvpA-like_CS"/>
</dbReference>
<dbReference type="PANTHER" id="PTHR35344">
    <property type="entry name" value="GAS VESICLE STRUCTURAL PROTEIN 2-RELATED"/>
    <property type="match status" value="1"/>
</dbReference>
<dbReference type="InterPro" id="IPR047870">
    <property type="entry name" value="Gas_vesicle_GvpA"/>
</dbReference>
<feature type="region of interest" description="Disordered" evidence="5">
    <location>
        <begin position="121"/>
        <end position="141"/>
    </location>
</feature>
<evidence type="ECO:0000256" key="5">
    <source>
        <dbReference type="SAM" id="MobiDB-lite"/>
    </source>
</evidence>
<dbReference type="GO" id="GO:0012506">
    <property type="term" value="C:vesicle membrane"/>
    <property type="evidence" value="ECO:0007669"/>
    <property type="project" value="InterPro"/>
</dbReference>
<dbReference type="GO" id="GO:0005198">
    <property type="term" value="F:structural molecule activity"/>
    <property type="evidence" value="ECO:0007669"/>
    <property type="project" value="InterPro"/>
</dbReference>
<dbReference type="AlphaFoldDB" id="A0A1I4CH66"/>
<dbReference type="HAMAP" id="MF_00576">
    <property type="entry name" value="Gas_vesicle_A"/>
    <property type="match status" value="1"/>
</dbReference>
<keyword evidence="1 4" id="KW-0304">Gas vesicle</keyword>
<dbReference type="InterPro" id="IPR000638">
    <property type="entry name" value="Gas-vesicle_GvpA-like"/>
</dbReference>
<dbReference type="PANTHER" id="PTHR35344:SF4">
    <property type="entry name" value="GAS VESICLE PROTEIN A1"/>
    <property type="match status" value="1"/>
</dbReference>
<dbReference type="Pfam" id="PF00741">
    <property type="entry name" value="Gas_vesicle"/>
    <property type="match status" value="1"/>
</dbReference>
<dbReference type="PROSITE" id="PS00669">
    <property type="entry name" value="GAS_VESICLE_A_2"/>
    <property type="match status" value="1"/>
</dbReference>
<comment type="function">
    <text evidence="4">Gas vesicles are hollow, gas filled proteinaceous nanostructures found in some microorganisms. During planktonic growth they allow positioning of the organism at a favorable depth for light or nutrient acquisition. GvpA forms the protein shell.</text>
</comment>
<evidence type="ECO:0000313" key="6">
    <source>
        <dbReference type="EMBL" id="SFK79456.1"/>
    </source>
</evidence>
<gene>
    <name evidence="4" type="primary">gvpA</name>
    <name evidence="6" type="ORF">SAMN04488085_103465</name>
</gene>
<dbReference type="GO" id="GO:0033172">
    <property type="term" value="C:gas vesicle shell"/>
    <property type="evidence" value="ECO:0007669"/>
    <property type="project" value="UniProtKB-UniRule"/>
</dbReference>
<comment type="subunit">
    <text evidence="4">The gas vesicle shell is 2 nm thick and consists of a single layer of this protein. It forms helical ribs nearly perpendicular to the long axis of the vesicle.</text>
</comment>
<organism evidence="6 7">
    <name type="scientific">Geodermatophilus ruber</name>
    <dbReference type="NCBI Taxonomy" id="504800"/>
    <lineage>
        <taxon>Bacteria</taxon>
        <taxon>Bacillati</taxon>
        <taxon>Actinomycetota</taxon>
        <taxon>Actinomycetes</taxon>
        <taxon>Geodermatophilales</taxon>
        <taxon>Geodermatophilaceae</taxon>
        <taxon>Geodermatophilus</taxon>
    </lineage>
</organism>
<feature type="compositionally biased region" description="Basic and acidic residues" evidence="5">
    <location>
        <begin position="123"/>
        <end position="141"/>
    </location>
</feature>
<evidence type="ECO:0000256" key="4">
    <source>
        <dbReference type="HAMAP-Rule" id="MF_00576"/>
    </source>
</evidence>
<dbReference type="RefSeq" id="WP_091322640.1">
    <property type="nucleotide sequence ID" value="NZ_FOSW01000003.1"/>
</dbReference>
<reference evidence="6 7" key="1">
    <citation type="submission" date="2016-10" db="EMBL/GenBank/DDBJ databases">
        <authorList>
            <person name="de Groot N.N."/>
        </authorList>
    </citation>
    <scope>NUCLEOTIDE SEQUENCE [LARGE SCALE GENOMIC DNA]</scope>
    <source>
        <strain evidence="6 7">DSM 45317</strain>
    </source>
</reference>
<dbReference type="STRING" id="504800.SAMN04488085_103465"/>
<dbReference type="NCBIfam" id="NF006872">
    <property type="entry name" value="PRK09368.1"/>
    <property type="match status" value="1"/>
</dbReference>
<comment type="subcellular location">
    <subcellularLocation>
        <location evidence="2 4">Gas vesicle shell</location>
    </subcellularLocation>
</comment>
<evidence type="ECO:0000256" key="1">
    <source>
        <dbReference type="ARBA" id="ARBA00022987"/>
    </source>
</evidence>
<name>A0A1I4CH66_9ACTN</name>
<dbReference type="InterPro" id="IPR050530">
    <property type="entry name" value="GvpA"/>
</dbReference>
<feature type="region of interest" description="Disordered" evidence="5">
    <location>
        <begin position="1"/>
        <end position="20"/>
    </location>
</feature>
<proteinExistence type="inferred from homology"/>
<evidence type="ECO:0000256" key="2">
    <source>
        <dbReference type="ARBA" id="ARBA00035629"/>
    </source>
</evidence>
<evidence type="ECO:0000313" key="7">
    <source>
        <dbReference type="Proteomes" id="UP000199152"/>
    </source>
</evidence>
<dbReference type="EMBL" id="FOSW01000003">
    <property type="protein sequence ID" value="SFK79456.1"/>
    <property type="molecule type" value="Genomic_DNA"/>
</dbReference>
<accession>A0A1I4CH66</accession>
<dbReference type="InParanoid" id="A0A1I4CH66"/>
<keyword evidence="7" id="KW-1185">Reference proteome</keyword>
<comment type="similarity">
    <text evidence="3 4">Belongs to the gas vesicle GvpA family.</text>
</comment>
<evidence type="ECO:0000256" key="3">
    <source>
        <dbReference type="ARBA" id="ARBA00035646"/>
    </source>
</evidence>
<dbReference type="OrthoDB" id="284387at2"/>